<feature type="domain" description="C2H2-type" evidence="3">
    <location>
        <begin position="45"/>
        <end position="68"/>
    </location>
</feature>
<name>A0A0C3APB2_PILCF</name>
<evidence type="ECO:0000313" key="5">
    <source>
        <dbReference type="Proteomes" id="UP000054166"/>
    </source>
</evidence>
<dbReference type="OrthoDB" id="3199698at2759"/>
<dbReference type="GO" id="GO:0008270">
    <property type="term" value="F:zinc ion binding"/>
    <property type="evidence" value="ECO:0007669"/>
    <property type="project" value="UniProtKB-KW"/>
</dbReference>
<dbReference type="InterPro" id="IPR013087">
    <property type="entry name" value="Znf_C2H2_type"/>
</dbReference>
<proteinExistence type="predicted"/>
<dbReference type="PROSITE" id="PS50157">
    <property type="entry name" value="ZINC_FINGER_C2H2_2"/>
    <property type="match status" value="1"/>
</dbReference>
<dbReference type="EMBL" id="KN833043">
    <property type="protein sequence ID" value="KIM75718.1"/>
    <property type="molecule type" value="Genomic_DNA"/>
</dbReference>
<feature type="non-terminal residue" evidence="4">
    <location>
        <position position="353"/>
    </location>
</feature>
<dbReference type="InParanoid" id="A0A0C3APB2"/>
<keyword evidence="5" id="KW-1185">Reference proteome</keyword>
<keyword evidence="1" id="KW-0479">Metal-binding</keyword>
<keyword evidence="1" id="KW-0863">Zinc-finger</keyword>
<sequence length="353" mass="38692">MSSLISRYLSVTLSTSLLRLNIMHPITNLRVRNAHTSHAASPIQLSCPQCDRTFLSIRGRRQHIRAIHPLPTRNTNPGNMSLNHEPSPSLPSSNPCSQTSSHSCSPSLSVDIPSPIGGGSPSVGDMSSSSFSHVFSSSRNPEQHGTPSTPSTRNYRVTVEDITDNEGEDDVNTSQRSPSSHSSYYHFYFGEEPSLWGSSSGCDTPSVHSSKPTIKQTYHPDLTGLPCDNHSAPLPSGCPPSPQPNDVSPNDWAPYKSRAQFELAELLYTKAQMSAGNIDQLMKIWAAHGAECSDEPPFLDHKDLNKTIDATATGHVPWQSFVPIYNGEIPQQGEVPSWMTAEHTVWFRDPRLL</sequence>
<feature type="compositionally biased region" description="Acidic residues" evidence="2">
    <location>
        <begin position="161"/>
        <end position="171"/>
    </location>
</feature>
<feature type="region of interest" description="Disordered" evidence="2">
    <location>
        <begin position="199"/>
        <end position="253"/>
    </location>
</feature>
<keyword evidence="1" id="KW-0862">Zinc</keyword>
<feature type="region of interest" description="Disordered" evidence="2">
    <location>
        <begin position="66"/>
        <end position="181"/>
    </location>
</feature>
<dbReference type="Pfam" id="PF18759">
    <property type="entry name" value="Plavaka"/>
    <property type="match status" value="1"/>
</dbReference>
<protein>
    <recommendedName>
        <fullName evidence="3">C2H2-type domain-containing protein</fullName>
    </recommendedName>
</protein>
<dbReference type="Proteomes" id="UP000054166">
    <property type="component" value="Unassembled WGS sequence"/>
</dbReference>
<accession>A0A0C3APB2</accession>
<dbReference type="HOGENOM" id="CLU_006344_7_1_1"/>
<dbReference type="InterPro" id="IPR041078">
    <property type="entry name" value="Plavaka"/>
</dbReference>
<reference evidence="4 5" key="1">
    <citation type="submission" date="2014-04" db="EMBL/GenBank/DDBJ databases">
        <authorList>
            <consortium name="DOE Joint Genome Institute"/>
            <person name="Kuo A."/>
            <person name="Tarkka M."/>
            <person name="Buscot F."/>
            <person name="Kohler A."/>
            <person name="Nagy L.G."/>
            <person name="Floudas D."/>
            <person name="Copeland A."/>
            <person name="Barry K.W."/>
            <person name="Cichocki N."/>
            <person name="Veneault-Fourrey C."/>
            <person name="LaButti K."/>
            <person name="Lindquist E.A."/>
            <person name="Lipzen A."/>
            <person name="Lundell T."/>
            <person name="Morin E."/>
            <person name="Murat C."/>
            <person name="Sun H."/>
            <person name="Tunlid A."/>
            <person name="Henrissat B."/>
            <person name="Grigoriev I.V."/>
            <person name="Hibbett D.S."/>
            <person name="Martin F."/>
            <person name="Nordberg H.P."/>
            <person name="Cantor M.N."/>
            <person name="Hua S.X."/>
        </authorList>
    </citation>
    <scope>NUCLEOTIDE SEQUENCE [LARGE SCALE GENOMIC DNA]</scope>
    <source>
        <strain evidence="4 5">F 1598</strain>
    </source>
</reference>
<evidence type="ECO:0000259" key="3">
    <source>
        <dbReference type="PROSITE" id="PS50157"/>
    </source>
</evidence>
<gene>
    <name evidence="4" type="ORF">PILCRDRAFT_13364</name>
</gene>
<dbReference type="STRING" id="765440.A0A0C3APB2"/>
<reference evidence="5" key="2">
    <citation type="submission" date="2015-01" db="EMBL/GenBank/DDBJ databases">
        <title>Evolutionary Origins and Diversification of the Mycorrhizal Mutualists.</title>
        <authorList>
            <consortium name="DOE Joint Genome Institute"/>
            <consortium name="Mycorrhizal Genomics Consortium"/>
            <person name="Kohler A."/>
            <person name="Kuo A."/>
            <person name="Nagy L.G."/>
            <person name="Floudas D."/>
            <person name="Copeland A."/>
            <person name="Barry K.W."/>
            <person name="Cichocki N."/>
            <person name="Veneault-Fourrey C."/>
            <person name="LaButti K."/>
            <person name="Lindquist E.A."/>
            <person name="Lipzen A."/>
            <person name="Lundell T."/>
            <person name="Morin E."/>
            <person name="Murat C."/>
            <person name="Riley R."/>
            <person name="Ohm R."/>
            <person name="Sun H."/>
            <person name="Tunlid A."/>
            <person name="Henrissat B."/>
            <person name="Grigoriev I.V."/>
            <person name="Hibbett D.S."/>
            <person name="Martin F."/>
        </authorList>
    </citation>
    <scope>NUCLEOTIDE SEQUENCE [LARGE SCALE GENOMIC DNA]</scope>
    <source>
        <strain evidence="5">F 1598</strain>
    </source>
</reference>
<evidence type="ECO:0000313" key="4">
    <source>
        <dbReference type="EMBL" id="KIM75718.1"/>
    </source>
</evidence>
<feature type="compositionally biased region" description="Low complexity" evidence="2">
    <location>
        <begin position="122"/>
        <end position="138"/>
    </location>
</feature>
<feature type="compositionally biased region" description="Polar residues" evidence="2">
    <location>
        <begin position="199"/>
        <end position="216"/>
    </location>
</feature>
<evidence type="ECO:0000256" key="2">
    <source>
        <dbReference type="SAM" id="MobiDB-lite"/>
    </source>
</evidence>
<feature type="compositionally biased region" description="Polar residues" evidence="2">
    <location>
        <begin position="139"/>
        <end position="155"/>
    </location>
</feature>
<dbReference type="PROSITE" id="PS00028">
    <property type="entry name" value="ZINC_FINGER_C2H2_1"/>
    <property type="match status" value="1"/>
</dbReference>
<organism evidence="4 5">
    <name type="scientific">Piloderma croceum (strain F 1598)</name>
    <dbReference type="NCBI Taxonomy" id="765440"/>
    <lineage>
        <taxon>Eukaryota</taxon>
        <taxon>Fungi</taxon>
        <taxon>Dikarya</taxon>
        <taxon>Basidiomycota</taxon>
        <taxon>Agaricomycotina</taxon>
        <taxon>Agaricomycetes</taxon>
        <taxon>Agaricomycetidae</taxon>
        <taxon>Atheliales</taxon>
        <taxon>Atheliaceae</taxon>
        <taxon>Piloderma</taxon>
    </lineage>
</organism>
<feature type="compositionally biased region" description="Low complexity" evidence="2">
    <location>
        <begin position="86"/>
        <end position="115"/>
    </location>
</feature>
<evidence type="ECO:0000256" key="1">
    <source>
        <dbReference type="PROSITE-ProRule" id="PRU00042"/>
    </source>
</evidence>
<feature type="compositionally biased region" description="Polar residues" evidence="2">
    <location>
        <begin position="72"/>
        <end position="84"/>
    </location>
</feature>
<dbReference type="AlphaFoldDB" id="A0A0C3APB2"/>